<evidence type="ECO:0000313" key="11">
    <source>
        <dbReference type="EMBL" id="GBF57622.1"/>
    </source>
</evidence>
<evidence type="ECO:0000256" key="7">
    <source>
        <dbReference type="ARBA" id="ARBA00023239"/>
    </source>
</evidence>
<feature type="binding site" evidence="10">
    <location>
        <position position="16"/>
    </location>
    <ligand>
        <name>Zn(2+)</name>
        <dbReference type="ChEBI" id="CHEBI:29105"/>
    </ligand>
</feature>
<gene>
    <name evidence="11" type="primary">queD</name>
    <name evidence="11" type="ORF">PbB2_01290</name>
</gene>
<protein>
    <recommendedName>
        <fullName evidence="4 9">6-carboxy-5,6,7,8-tetrahydropterin synthase</fullName>
        <ecNumber evidence="9">4.-.-.-</ecNumber>
    </recommendedName>
</protein>
<comment type="catalytic activity">
    <reaction evidence="8 9">
        <text>7,8-dihydroneopterin 3'-triphosphate + H2O = 6-carboxy-5,6,7,8-tetrahydropterin + triphosphate + acetaldehyde + 2 H(+)</text>
        <dbReference type="Rhea" id="RHEA:27966"/>
        <dbReference type="ChEBI" id="CHEBI:15343"/>
        <dbReference type="ChEBI" id="CHEBI:15377"/>
        <dbReference type="ChEBI" id="CHEBI:15378"/>
        <dbReference type="ChEBI" id="CHEBI:18036"/>
        <dbReference type="ChEBI" id="CHEBI:58462"/>
        <dbReference type="ChEBI" id="CHEBI:61032"/>
        <dbReference type="EC" id="4.1.2.50"/>
    </reaction>
</comment>
<evidence type="ECO:0000256" key="4">
    <source>
        <dbReference type="ARBA" id="ARBA00018141"/>
    </source>
</evidence>
<dbReference type="EMBL" id="BFBR01000003">
    <property type="protein sequence ID" value="GBF57622.1"/>
    <property type="molecule type" value="Genomic_DNA"/>
</dbReference>
<evidence type="ECO:0000313" key="12">
    <source>
        <dbReference type="Proteomes" id="UP000245086"/>
    </source>
</evidence>
<comment type="function">
    <text evidence="1">Catalyzes the conversion of 7,8-dihydroneopterin triphosphate (H2NTP) to 6-carboxy-5,6,7,8-tetrahydropterin (CPH4) and acetaldehyde.</text>
</comment>
<dbReference type="Pfam" id="PF01242">
    <property type="entry name" value="PTPS"/>
    <property type="match status" value="1"/>
</dbReference>
<dbReference type="InterPro" id="IPR007115">
    <property type="entry name" value="6-PTP_synth/QueD"/>
</dbReference>
<evidence type="ECO:0000256" key="6">
    <source>
        <dbReference type="ARBA" id="ARBA00022833"/>
    </source>
</evidence>
<keyword evidence="5 9" id="KW-0479">Metal-binding</keyword>
<evidence type="ECO:0000256" key="2">
    <source>
        <dbReference type="ARBA" id="ARBA00005061"/>
    </source>
</evidence>
<keyword evidence="7 9" id="KW-0456">Lyase</keyword>
<comment type="pathway">
    <text evidence="2 9">Purine metabolism; 7-cyano-7-deazaguanine biosynthesis.</text>
</comment>
<sequence length="123" mass="13924">MTRCLLTKSVTFDAAHHLHQGEADHPYRRLHGHSFRLDVSVEDEADGKDHWVRDFAELTRAIATVRDQLDHSFLNEIEGLETPTLENICVWVAKRLGPSLPNLRRVSVARPSLGEMCTLEIGV</sequence>
<dbReference type="Gene3D" id="3.30.479.10">
    <property type="entry name" value="6-pyruvoyl tetrahydropterin synthase/QueD"/>
    <property type="match status" value="1"/>
</dbReference>
<keyword evidence="12" id="KW-1185">Reference proteome</keyword>
<feature type="binding site" evidence="10">
    <location>
        <position position="33"/>
    </location>
    <ligand>
        <name>Zn(2+)</name>
        <dbReference type="ChEBI" id="CHEBI:29105"/>
    </ligand>
</feature>
<evidence type="ECO:0000256" key="3">
    <source>
        <dbReference type="ARBA" id="ARBA00008900"/>
    </source>
</evidence>
<accession>A0A2P2E993</accession>
<dbReference type="PIRSF" id="PIRSF006113">
    <property type="entry name" value="PTP_synth"/>
    <property type="match status" value="1"/>
</dbReference>
<dbReference type="PANTHER" id="PTHR12589">
    <property type="entry name" value="PYRUVOYL TETRAHYDROBIOPTERIN SYNTHASE"/>
    <property type="match status" value="1"/>
</dbReference>
<dbReference type="GO" id="GO:0046872">
    <property type="term" value="F:metal ion binding"/>
    <property type="evidence" value="ECO:0007669"/>
    <property type="project" value="UniProtKB-KW"/>
</dbReference>
<name>A0A2P2E993_9PROT</name>
<keyword evidence="9" id="KW-0671">Queuosine biosynthesis</keyword>
<organism evidence="11 12">
    <name type="scientific">Candidatus Phycosocius bacilliformis</name>
    <dbReference type="NCBI Taxonomy" id="1445552"/>
    <lineage>
        <taxon>Bacteria</taxon>
        <taxon>Pseudomonadati</taxon>
        <taxon>Pseudomonadota</taxon>
        <taxon>Alphaproteobacteria</taxon>
        <taxon>Caulobacterales</taxon>
        <taxon>Caulobacterales incertae sedis</taxon>
        <taxon>Candidatus Phycosocius</taxon>
    </lineage>
</organism>
<comment type="cofactor">
    <cofactor evidence="9 10">
        <name>Zn(2+)</name>
        <dbReference type="ChEBI" id="CHEBI:29105"/>
    </cofactor>
    <text evidence="9 10">Binds 1 zinc ion per subunit.</text>
</comment>
<evidence type="ECO:0000256" key="1">
    <source>
        <dbReference type="ARBA" id="ARBA00002285"/>
    </source>
</evidence>
<dbReference type="PANTHER" id="PTHR12589:SF7">
    <property type="entry name" value="6-PYRUVOYL TETRAHYDROBIOPTERIN SYNTHASE"/>
    <property type="match status" value="1"/>
</dbReference>
<comment type="similarity">
    <text evidence="3 9">Belongs to the PTPS family. QueD subfamily.</text>
</comment>
<evidence type="ECO:0000256" key="10">
    <source>
        <dbReference type="PIRSR" id="PIRSR006113-2"/>
    </source>
</evidence>
<dbReference type="AlphaFoldDB" id="A0A2P2E993"/>
<dbReference type="NCBIfam" id="TIGR03367">
    <property type="entry name" value="queuosine_QueD"/>
    <property type="match status" value="1"/>
</dbReference>
<dbReference type="SUPFAM" id="SSF55620">
    <property type="entry name" value="Tetrahydrobiopterin biosynthesis enzymes-like"/>
    <property type="match status" value="1"/>
</dbReference>
<reference evidence="11 12" key="1">
    <citation type="journal article" date="2018" name="Genome Announc.">
        <title>Draft Genome Sequence of "Candidatus Phycosocius bacilliformis," an Alphaproteobacterial Ectosymbiont of the Hydrocarbon-Producing Green Alga Botryococcus braunii.</title>
        <authorList>
            <person name="Tanabe Y."/>
            <person name="Yamaguchi H."/>
            <person name="Watanabe M.M."/>
        </authorList>
    </citation>
    <scope>NUCLEOTIDE SEQUENCE [LARGE SCALE GENOMIC DNA]</scope>
    <source>
        <strain evidence="11 12">BOTRYCO-2</strain>
    </source>
</reference>
<evidence type="ECO:0000256" key="8">
    <source>
        <dbReference type="ARBA" id="ARBA00048807"/>
    </source>
</evidence>
<evidence type="ECO:0000256" key="5">
    <source>
        <dbReference type="ARBA" id="ARBA00022723"/>
    </source>
</evidence>
<evidence type="ECO:0000256" key="9">
    <source>
        <dbReference type="PIRNR" id="PIRNR006113"/>
    </source>
</evidence>
<comment type="caution">
    <text evidence="11">The sequence shown here is derived from an EMBL/GenBank/DDBJ whole genome shotgun (WGS) entry which is preliminary data.</text>
</comment>
<dbReference type="GO" id="GO:0008616">
    <property type="term" value="P:tRNA queuosine(34) biosynthetic process"/>
    <property type="evidence" value="ECO:0007669"/>
    <property type="project" value="UniProtKB-KW"/>
</dbReference>
<dbReference type="Proteomes" id="UP000245086">
    <property type="component" value="Unassembled WGS sequence"/>
</dbReference>
<proteinExistence type="inferred from homology"/>
<dbReference type="UniPathway" id="UPA00391"/>
<keyword evidence="6 9" id="KW-0862">Zinc</keyword>
<dbReference type="InterPro" id="IPR038418">
    <property type="entry name" value="6-PTP_synth/QueD_sf"/>
</dbReference>
<dbReference type="RefSeq" id="WP_238164892.1">
    <property type="nucleotide sequence ID" value="NZ_BFBR01000003.1"/>
</dbReference>
<feature type="binding site" evidence="10">
    <location>
        <position position="31"/>
    </location>
    <ligand>
        <name>Zn(2+)</name>
        <dbReference type="ChEBI" id="CHEBI:29105"/>
    </ligand>
</feature>
<dbReference type="GO" id="GO:0070497">
    <property type="term" value="F:6-carboxytetrahydropterin synthase activity"/>
    <property type="evidence" value="ECO:0007669"/>
    <property type="project" value="UniProtKB-EC"/>
</dbReference>
<dbReference type="EC" id="4.-.-.-" evidence="9"/>